<evidence type="ECO:0000313" key="2">
    <source>
        <dbReference type="EMBL" id="QEC79324.1"/>
    </source>
</evidence>
<dbReference type="OrthoDB" id="676730at2"/>
<dbReference type="Proteomes" id="UP000321362">
    <property type="component" value="Chromosome"/>
</dbReference>
<dbReference type="EMBL" id="CP042437">
    <property type="protein sequence ID" value="QEC79324.1"/>
    <property type="molecule type" value="Genomic_DNA"/>
</dbReference>
<proteinExistence type="predicted"/>
<accession>A0A5B8W630</accession>
<evidence type="ECO:0008006" key="4">
    <source>
        <dbReference type="Google" id="ProtNLM"/>
    </source>
</evidence>
<keyword evidence="3" id="KW-1185">Reference proteome</keyword>
<gene>
    <name evidence="2" type="ORF">FSB76_26490</name>
</gene>
<feature type="transmembrane region" description="Helical" evidence="1">
    <location>
        <begin position="7"/>
        <end position="28"/>
    </location>
</feature>
<keyword evidence="1" id="KW-0472">Membrane</keyword>
<protein>
    <recommendedName>
        <fullName evidence="4">Type II secretion system protein GspC N-terminal domain-containing protein</fullName>
    </recommendedName>
</protein>
<evidence type="ECO:0000256" key="1">
    <source>
        <dbReference type="SAM" id="Phobius"/>
    </source>
</evidence>
<keyword evidence="1" id="KW-1133">Transmembrane helix</keyword>
<dbReference type="KEGG" id="mgk:FSB76_26490"/>
<sequence>MVKKNKALTYVLIVVVLLVWGIIIYRIVIAYSGGHDDSYVPPPPPKEVFNDYAVAKDTARLLLNYRDPFGIATRKDTAKPLLRVHQNTGIARANVPPSFNWDVIRYSGYIKNPGSKKLIAFMKVNGQEAMMSEGETIGQFKLIRNMKDSVLVKSGGKTKYIHIQPAI</sequence>
<evidence type="ECO:0000313" key="3">
    <source>
        <dbReference type="Proteomes" id="UP000321362"/>
    </source>
</evidence>
<organism evidence="2 3">
    <name type="scientific">Mucilaginibacter ginsenosidivorax</name>
    <dbReference type="NCBI Taxonomy" id="862126"/>
    <lineage>
        <taxon>Bacteria</taxon>
        <taxon>Pseudomonadati</taxon>
        <taxon>Bacteroidota</taxon>
        <taxon>Sphingobacteriia</taxon>
        <taxon>Sphingobacteriales</taxon>
        <taxon>Sphingobacteriaceae</taxon>
        <taxon>Mucilaginibacter</taxon>
    </lineage>
</organism>
<dbReference type="RefSeq" id="WP_147058810.1">
    <property type="nucleotide sequence ID" value="NZ_CP042437.1"/>
</dbReference>
<reference evidence="2 3" key="1">
    <citation type="journal article" date="2013" name="J. Microbiol.">
        <title>Mucilaginibacter ginsenosidivorax sp. nov., with ginsenoside converting activity isolated from sediment.</title>
        <authorList>
            <person name="Kim J.K."/>
            <person name="Choi T.E."/>
            <person name="Liu Q.M."/>
            <person name="Park H.Y."/>
            <person name="Yi T.H."/>
            <person name="Yoon M.H."/>
            <person name="Kim S.C."/>
            <person name="Im W.T."/>
        </authorList>
    </citation>
    <scope>NUCLEOTIDE SEQUENCE [LARGE SCALE GENOMIC DNA]</scope>
    <source>
        <strain evidence="2 3">KHI28</strain>
    </source>
</reference>
<keyword evidence="1" id="KW-0812">Transmembrane</keyword>
<dbReference type="AlphaFoldDB" id="A0A5B8W630"/>
<name>A0A5B8W630_9SPHI</name>